<dbReference type="Proteomes" id="UP000697998">
    <property type="component" value="Unassembled WGS sequence"/>
</dbReference>
<protein>
    <submittedName>
        <fullName evidence="1">Uncharacterized protein</fullName>
    </submittedName>
</protein>
<comment type="caution">
    <text evidence="1">The sequence shown here is derived from an EMBL/GenBank/DDBJ whole genome shotgun (WGS) entry which is preliminary data.</text>
</comment>
<organism evidence="1 2">
    <name type="scientific">Candidatus Accumulibacter proximus</name>
    <dbReference type="NCBI Taxonomy" id="2954385"/>
    <lineage>
        <taxon>Bacteria</taxon>
        <taxon>Pseudomonadati</taxon>
        <taxon>Pseudomonadota</taxon>
        <taxon>Betaproteobacteria</taxon>
        <taxon>Candidatus Accumulibacter</taxon>
    </lineage>
</organism>
<evidence type="ECO:0000313" key="1">
    <source>
        <dbReference type="EMBL" id="MBK7676476.1"/>
    </source>
</evidence>
<reference evidence="1 2" key="1">
    <citation type="submission" date="2020-10" db="EMBL/GenBank/DDBJ databases">
        <title>Connecting structure to function with the recovery of over 1000 high-quality activated sludge metagenome-assembled genomes encoding full-length rRNA genes using long-read sequencing.</title>
        <authorList>
            <person name="Singleton C.M."/>
            <person name="Petriglieri F."/>
            <person name="Kristensen J.M."/>
            <person name="Kirkegaard R.H."/>
            <person name="Michaelsen T.Y."/>
            <person name="Andersen M.H."/>
            <person name="Karst S.M."/>
            <person name="Dueholm M.S."/>
            <person name="Nielsen P.H."/>
            <person name="Albertsen M."/>
        </authorList>
    </citation>
    <scope>NUCLEOTIDE SEQUENCE [LARGE SCALE GENOMIC DNA]</scope>
    <source>
        <strain evidence="1">EsbW_18-Q3-R4-48_BATAC.285</strain>
    </source>
</reference>
<accession>A0A935UGV9</accession>
<dbReference type="AlphaFoldDB" id="A0A935UGV9"/>
<sequence length="125" mass="13389">MTHVTLKHGDPCPEPGCGGRLYVQRRGPAVLVRVTGGRPLAAQVYELERLRCGLCGAVFTAEPPAGVGDLFMSLIHTAELHQIGPFRYLVALQRHAAAVVLDPSAWMPWNYTQALAVAESGLAAT</sequence>
<gene>
    <name evidence="1" type="ORF">IPJ27_17915</name>
</gene>
<dbReference type="EMBL" id="JADJMH010000020">
    <property type="protein sequence ID" value="MBK7676476.1"/>
    <property type="molecule type" value="Genomic_DNA"/>
</dbReference>
<proteinExistence type="predicted"/>
<name>A0A935UGV9_9PROT</name>
<evidence type="ECO:0000313" key="2">
    <source>
        <dbReference type="Proteomes" id="UP000697998"/>
    </source>
</evidence>